<dbReference type="RefSeq" id="XP_037170939.1">
    <property type="nucleotide sequence ID" value="XM_037302360.1"/>
</dbReference>
<dbReference type="OrthoDB" id="5366604at2759"/>
<name>A0A8H6G744_9LECA</name>
<reference evidence="1 2" key="1">
    <citation type="journal article" date="2020" name="Genomics">
        <title>Complete, high-quality genomes from long-read metagenomic sequencing of two wolf lichen thalli reveals enigmatic genome architecture.</title>
        <authorList>
            <person name="McKenzie S.K."/>
            <person name="Walston R.F."/>
            <person name="Allen J.L."/>
        </authorList>
    </citation>
    <scope>NUCLEOTIDE SEQUENCE [LARGE SCALE GENOMIC DNA]</scope>
    <source>
        <strain evidence="1">WasteWater2</strain>
    </source>
</reference>
<comment type="caution">
    <text evidence="1">The sequence shown here is derived from an EMBL/GenBank/DDBJ whole genome shotgun (WGS) entry which is preliminary data.</text>
</comment>
<proteinExistence type="predicted"/>
<gene>
    <name evidence="1" type="ORF">HO173_000410</name>
</gene>
<keyword evidence="2" id="KW-1185">Reference proteome</keyword>
<organism evidence="1 2">
    <name type="scientific">Letharia columbiana</name>
    <dbReference type="NCBI Taxonomy" id="112416"/>
    <lineage>
        <taxon>Eukaryota</taxon>
        <taxon>Fungi</taxon>
        <taxon>Dikarya</taxon>
        <taxon>Ascomycota</taxon>
        <taxon>Pezizomycotina</taxon>
        <taxon>Lecanoromycetes</taxon>
        <taxon>OSLEUM clade</taxon>
        <taxon>Lecanoromycetidae</taxon>
        <taxon>Lecanorales</taxon>
        <taxon>Lecanorineae</taxon>
        <taxon>Parmeliaceae</taxon>
        <taxon>Letharia</taxon>
    </lineage>
</organism>
<accession>A0A8H6G744</accession>
<evidence type="ECO:0000313" key="2">
    <source>
        <dbReference type="Proteomes" id="UP000578531"/>
    </source>
</evidence>
<sequence length="358" mass="40849">MEVWWLGWCLVQHHYLKATACVSDARLPSTSSMPRTVWKQTDPRLKDDPQWNNPSYLRACAEEAHYEPQRNAFHIPLYIHPASPTDAARRLDFRDHFNRNVARRLDQLSPDDGRAFCWKDCAIYGNGGLTGKDHVALLDDVYREWFPHRAQDKDEIVRFHAALCEKLCELEKEIPDTKPVDPCEVRPGQARSVAEYKLRETFSMAFIVLDTGWQERGVLLAWRSEDLASRYSCEEGGEITGYDGSDGGDLGQTCVFRCPLKRAMQLIVSTDPERAKRRAEYNEMLEETLGEDDGATTTTTRSSLSTEAATSLRAVFNSRFNPSAELLSRSRLDPDPNSSALSLYILCEYSEIHYSIRE</sequence>
<dbReference type="GeneID" id="59282090"/>
<dbReference type="AlphaFoldDB" id="A0A8H6G744"/>
<protein>
    <submittedName>
        <fullName evidence="1">Uncharacterized protein</fullName>
    </submittedName>
</protein>
<dbReference type="EMBL" id="JACCJC010000001">
    <property type="protein sequence ID" value="KAF6241699.1"/>
    <property type="molecule type" value="Genomic_DNA"/>
</dbReference>
<evidence type="ECO:0000313" key="1">
    <source>
        <dbReference type="EMBL" id="KAF6241699.1"/>
    </source>
</evidence>
<dbReference type="Proteomes" id="UP000578531">
    <property type="component" value="Unassembled WGS sequence"/>
</dbReference>